<comment type="caution">
    <text evidence="1">The sequence shown here is derived from an EMBL/GenBank/DDBJ whole genome shotgun (WGS) entry which is preliminary data.</text>
</comment>
<protein>
    <submittedName>
        <fullName evidence="1">Uncharacterized protein</fullName>
    </submittedName>
</protein>
<accession>A0A561R8U9</accession>
<organism evidence="1 2">
    <name type="scientific">Neorhizobium alkalisoli</name>
    <dbReference type="NCBI Taxonomy" id="528178"/>
    <lineage>
        <taxon>Bacteria</taxon>
        <taxon>Pseudomonadati</taxon>
        <taxon>Pseudomonadota</taxon>
        <taxon>Alphaproteobacteria</taxon>
        <taxon>Hyphomicrobiales</taxon>
        <taxon>Rhizobiaceae</taxon>
        <taxon>Rhizobium/Agrobacterium group</taxon>
        <taxon>Neorhizobium</taxon>
    </lineage>
</organism>
<dbReference type="Proteomes" id="UP000320653">
    <property type="component" value="Unassembled WGS sequence"/>
</dbReference>
<sequence length="229" mass="25085">MQSREPLPEKAESTDLAVWPVDGHTFEDILDGYFPLNESVRQMMARHQFIFMRISILHAPVMNIHGLAPTEPVPLYLRKIYAGMIDSMVITAERSVDGMQMSGSGAWMWVDGTEETQHFPASTRLGEPAFVRGIGIRSMKADDNLTSPANVAILRLDGGIAEESAVANALSRLGWSSGRAWPLETDHAGGIKRSTATDAAHRDASGSRLLINTSEDQLDAKTLELSRLV</sequence>
<dbReference type="OrthoDB" id="7872244at2"/>
<gene>
    <name evidence="1" type="ORF">FHW37_101859</name>
</gene>
<keyword evidence="2" id="KW-1185">Reference proteome</keyword>
<evidence type="ECO:0000313" key="2">
    <source>
        <dbReference type="Proteomes" id="UP000320653"/>
    </source>
</evidence>
<name>A0A561R8U9_9HYPH</name>
<dbReference type="EMBL" id="VIWP01000001">
    <property type="protein sequence ID" value="TWF59055.1"/>
    <property type="molecule type" value="Genomic_DNA"/>
</dbReference>
<proteinExistence type="predicted"/>
<evidence type="ECO:0000313" key="1">
    <source>
        <dbReference type="EMBL" id="TWF59055.1"/>
    </source>
</evidence>
<reference evidence="1 2" key="1">
    <citation type="submission" date="2019-06" db="EMBL/GenBank/DDBJ databases">
        <title>Sorghum-associated microbial communities from plants grown in Nebraska, USA.</title>
        <authorList>
            <person name="Schachtman D."/>
        </authorList>
    </citation>
    <scope>NUCLEOTIDE SEQUENCE [LARGE SCALE GENOMIC DNA]</scope>
    <source>
        <strain evidence="1 2">1225</strain>
    </source>
</reference>
<dbReference type="RefSeq" id="WP_145632927.1">
    <property type="nucleotide sequence ID" value="NZ_VIWP01000001.1"/>
</dbReference>
<dbReference type="AlphaFoldDB" id="A0A561R8U9"/>